<dbReference type="GO" id="GO:0030975">
    <property type="term" value="F:thiamine binding"/>
    <property type="evidence" value="ECO:0007669"/>
    <property type="project" value="InterPro"/>
</dbReference>
<reference evidence="7 8" key="1">
    <citation type="submission" date="2019-09" db="EMBL/GenBank/DDBJ databases">
        <title>Genome sequence of Clostridium sp. EA1.</title>
        <authorList>
            <person name="Poehlein A."/>
            <person name="Bengelsdorf F.R."/>
            <person name="Daniel R."/>
        </authorList>
    </citation>
    <scope>NUCLEOTIDE SEQUENCE [LARGE SCALE GENOMIC DNA]</scope>
    <source>
        <strain evidence="7 8">EA1</strain>
    </source>
</reference>
<feature type="domain" description="Thiamin pyrophosphokinase thiamin-binding" evidence="6">
    <location>
        <begin position="141"/>
        <end position="206"/>
    </location>
</feature>
<evidence type="ECO:0000259" key="6">
    <source>
        <dbReference type="SMART" id="SM00983"/>
    </source>
</evidence>
<dbReference type="PANTHER" id="PTHR41299:SF1">
    <property type="entry name" value="THIAMINE PYROPHOSPHOKINASE"/>
    <property type="match status" value="1"/>
</dbReference>
<dbReference type="GO" id="GO:0005524">
    <property type="term" value="F:ATP binding"/>
    <property type="evidence" value="ECO:0007669"/>
    <property type="project" value="UniProtKB-KW"/>
</dbReference>
<dbReference type="EC" id="2.7.6.2" evidence="5"/>
<dbReference type="GO" id="GO:0006772">
    <property type="term" value="P:thiamine metabolic process"/>
    <property type="evidence" value="ECO:0007669"/>
    <property type="project" value="UniProtKB-UniRule"/>
</dbReference>
<proteinExistence type="predicted"/>
<dbReference type="InterPro" id="IPR036371">
    <property type="entry name" value="TPK_B1-bd_sf"/>
</dbReference>
<dbReference type="Pfam" id="PF04263">
    <property type="entry name" value="TPK_catalytic"/>
    <property type="match status" value="1"/>
</dbReference>
<keyword evidence="1" id="KW-0808">Transferase</keyword>
<keyword evidence="8" id="KW-1185">Reference proteome</keyword>
<keyword evidence="3 7" id="KW-0418">Kinase</keyword>
<dbReference type="GO" id="GO:0009229">
    <property type="term" value="P:thiamine diphosphate biosynthetic process"/>
    <property type="evidence" value="ECO:0007669"/>
    <property type="project" value="InterPro"/>
</dbReference>
<dbReference type="NCBIfam" id="TIGR01378">
    <property type="entry name" value="thi_PPkinase"/>
    <property type="match status" value="1"/>
</dbReference>
<gene>
    <name evidence="7" type="ORF">CAFE_36540</name>
</gene>
<dbReference type="Proteomes" id="UP000469440">
    <property type="component" value="Unassembled WGS sequence"/>
</dbReference>
<dbReference type="SUPFAM" id="SSF63862">
    <property type="entry name" value="Thiamin pyrophosphokinase, substrate-binding domain"/>
    <property type="match status" value="1"/>
</dbReference>
<dbReference type="CDD" id="cd07995">
    <property type="entry name" value="TPK"/>
    <property type="match status" value="1"/>
</dbReference>
<dbReference type="InterPro" id="IPR007373">
    <property type="entry name" value="Thiamin_PyroPKinase_B1-bd"/>
</dbReference>
<dbReference type="AlphaFoldDB" id="A0A6N8I560"/>
<evidence type="ECO:0000313" key="7">
    <source>
        <dbReference type="EMBL" id="MVB12907.1"/>
    </source>
</evidence>
<evidence type="ECO:0000256" key="4">
    <source>
        <dbReference type="ARBA" id="ARBA00022840"/>
    </source>
</evidence>
<accession>A0A6N8I560</accession>
<dbReference type="SUPFAM" id="SSF63999">
    <property type="entry name" value="Thiamin pyrophosphokinase, catalytic domain"/>
    <property type="match status" value="1"/>
</dbReference>
<dbReference type="InterPro" id="IPR007371">
    <property type="entry name" value="TPK_catalytic"/>
</dbReference>
<comment type="caution">
    <text evidence="7">The sequence shown here is derived from an EMBL/GenBank/DDBJ whole genome shotgun (WGS) entry which is preliminary data.</text>
</comment>
<dbReference type="GO" id="GO:0016301">
    <property type="term" value="F:kinase activity"/>
    <property type="evidence" value="ECO:0007669"/>
    <property type="project" value="UniProtKB-KW"/>
</dbReference>
<evidence type="ECO:0000256" key="1">
    <source>
        <dbReference type="ARBA" id="ARBA00022679"/>
    </source>
</evidence>
<dbReference type="EMBL" id="VWXL01000106">
    <property type="protein sequence ID" value="MVB12907.1"/>
    <property type="molecule type" value="Genomic_DNA"/>
</dbReference>
<dbReference type="InterPro" id="IPR006282">
    <property type="entry name" value="Thi_PPkinase"/>
</dbReference>
<dbReference type="SMART" id="SM00983">
    <property type="entry name" value="TPK_B1_binding"/>
    <property type="match status" value="1"/>
</dbReference>
<keyword evidence="4" id="KW-0067">ATP-binding</keyword>
<evidence type="ECO:0000256" key="5">
    <source>
        <dbReference type="NCBIfam" id="TIGR01378"/>
    </source>
</evidence>
<evidence type="ECO:0000256" key="2">
    <source>
        <dbReference type="ARBA" id="ARBA00022741"/>
    </source>
</evidence>
<evidence type="ECO:0000313" key="8">
    <source>
        <dbReference type="Proteomes" id="UP000469440"/>
    </source>
</evidence>
<dbReference type="RefSeq" id="WP_066644098.1">
    <property type="nucleotide sequence ID" value="NZ_VWXL01000106.1"/>
</dbReference>
<sequence>MGQKVICMVIGSVPIDSAENFGEYKPEDCFVICADGGLENANRFQVRPDLLIGDFDSYRGELPGQVETIRLAVEKDETDTLAAVKEGIRRGFRQFALFGVLGGERFDHSYANLCVLQYLSRQGCKSVLVGESCRVFLICGGRLTLNGMRGATVSVFPFGCPACRVSYIGMKYPLTKAVLHSDDPLGVSNRIEAEEARVSVHDGDALILVQS</sequence>
<keyword evidence="2" id="KW-0547">Nucleotide-binding</keyword>
<dbReference type="InterPro" id="IPR036759">
    <property type="entry name" value="TPK_catalytic_sf"/>
</dbReference>
<dbReference type="GO" id="GO:0004788">
    <property type="term" value="F:thiamine diphosphokinase activity"/>
    <property type="evidence" value="ECO:0007669"/>
    <property type="project" value="UniProtKB-UniRule"/>
</dbReference>
<protein>
    <recommendedName>
        <fullName evidence="5">Thiamine diphosphokinase</fullName>
        <ecNumber evidence="5">2.7.6.2</ecNumber>
    </recommendedName>
</protein>
<evidence type="ECO:0000256" key="3">
    <source>
        <dbReference type="ARBA" id="ARBA00022777"/>
    </source>
</evidence>
<dbReference type="PANTHER" id="PTHR41299">
    <property type="entry name" value="THIAMINE PYROPHOSPHOKINASE"/>
    <property type="match status" value="1"/>
</dbReference>
<dbReference type="Gene3D" id="3.40.50.10240">
    <property type="entry name" value="Thiamin pyrophosphokinase, catalytic domain"/>
    <property type="match status" value="1"/>
</dbReference>
<dbReference type="Pfam" id="PF04265">
    <property type="entry name" value="TPK_B1_binding"/>
    <property type="match status" value="1"/>
</dbReference>
<dbReference type="InterPro" id="IPR053149">
    <property type="entry name" value="TPK"/>
</dbReference>
<organism evidence="7 8">
    <name type="scientific">Caproicibacter fermentans</name>
    <dbReference type="NCBI Taxonomy" id="2576756"/>
    <lineage>
        <taxon>Bacteria</taxon>
        <taxon>Bacillati</taxon>
        <taxon>Bacillota</taxon>
        <taxon>Clostridia</taxon>
        <taxon>Eubacteriales</taxon>
        <taxon>Acutalibacteraceae</taxon>
        <taxon>Caproicibacter</taxon>
    </lineage>
</organism>
<dbReference type="OrthoDB" id="9804377at2"/>
<name>A0A6N8I560_9FIRM</name>